<protein>
    <submittedName>
        <fullName evidence="3">Uncharacterized protein</fullName>
    </submittedName>
</protein>
<evidence type="ECO:0000259" key="1">
    <source>
        <dbReference type="Pfam" id="PF19810"/>
    </source>
</evidence>
<dbReference type="OrthoDB" id="142096at2157"/>
<dbReference type="EMBL" id="FOYS01000005">
    <property type="protein sequence ID" value="SFR65609.1"/>
    <property type="molecule type" value="Genomic_DNA"/>
</dbReference>
<name>A0A1I6IG34_9EURY</name>
<proteinExistence type="predicted"/>
<dbReference type="Proteomes" id="UP000243250">
    <property type="component" value="Unassembled WGS sequence"/>
</dbReference>
<gene>
    <name evidence="3" type="ORF">SAMN04488124_3213</name>
</gene>
<evidence type="ECO:0000313" key="3">
    <source>
        <dbReference type="EMBL" id="SFR65609.1"/>
    </source>
</evidence>
<dbReference type="InterPro" id="IPR054162">
    <property type="entry name" value="DUF6293_C"/>
</dbReference>
<dbReference type="RefSeq" id="WP_089882770.1">
    <property type="nucleotide sequence ID" value="NZ_FOYS01000005.1"/>
</dbReference>
<evidence type="ECO:0000259" key="2">
    <source>
        <dbReference type="Pfam" id="PF22665"/>
    </source>
</evidence>
<dbReference type="Pfam" id="PF22665">
    <property type="entry name" value="WHD_DUF6293"/>
    <property type="match status" value="1"/>
</dbReference>
<feature type="domain" description="HFX-2341-like N-terminal" evidence="1">
    <location>
        <begin position="6"/>
        <end position="121"/>
    </location>
</feature>
<dbReference type="AlphaFoldDB" id="A0A1I6IG34"/>
<organism evidence="3 4">
    <name type="scientific">Halogeometricum limi</name>
    <dbReference type="NCBI Taxonomy" id="555875"/>
    <lineage>
        <taxon>Archaea</taxon>
        <taxon>Methanobacteriati</taxon>
        <taxon>Methanobacteriota</taxon>
        <taxon>Stenosarchaea group</taxon>
        <taxon>Halobacteria</taxon>
        <taxon>Halobacteriales</taxon>
        <taxon>Haloferacaceae</taxon>
        <taxon>Halogeometricum</taxon>
    </lineage>
</organism>
<keyword evidence="4" id="KW-1185">Reference proteome</keyword>
<evidence type="ECO:0000313" key="4">
    <source>
        <dbReference type="Proteomes" id="UP000243250"/>
    </source>
</evidence>
<dbReference type="InterPro" id="IPR046260">
    <property type="entry name" value="HFX_2341-like_N"/>
</dbReference>
<accession>A0A1I6IG34</accession>
<sequence length="283" mass="31569">MKNIVEVHIIPIWDGFDEALAPVEKHRPDVVYLLEDENAEMPARYDGLRRDIAANVRELHVGRLDLFDLYDVMGFVTTLADGHRGDTVRVNISAGTADSALGATMACMDDRTEADPFRVLPADPTPGEETGETRLVEGDGLNVFPIDSPTRDQLIALAVIEACNTDGRQTKLKTILEHGRTHGMDCLQGVEGKGRYNKLRAYATDFLEEKGYVEITEVSSQTKHVAVTETGLQTLRAFRHRIEDVIRALENSDDERIHLDLDHPAETLERWTPDGGARRRASQ</sequence>
<dbReference type="Pfam" id="PF19810">
    <property type="entry name" value="HFX_2341_N"/>
    <property type="match status" value="1"/>
</dbReference>
<feature type="domain" description="DUF6293" evidence="2">
    <location>
        <begin position="141"/>
        <end position="238"/>
    </location>
</feature>
<reference evidence="4" key="1">
    <citation type="submission" date="2016-10" db="EMBL/GenBank/DDBJ databases">
        <authorList>
            <person name="Varghese N."/>
            <person name="Submissions S."/>
        </authorList>
    </citation>
    <scope>NUCLEOTIDE SEQUENCE [LARGE SCALE GENOMIC DNA]</scope>
    <source>
        <strain evidence="4">CGMCC 1.8711</strain>
    </source>
</reference>